<dbReference type="PANTHER" id="PTHR47955:SF22">
    <property type="entry name" value="CYTOCHROME P450 83B1-LIKE"/>
    <property type="match status" value="1"/>
</dbReference>
<feature type="region of interest" description="Disordered" evidence="13">
    <location>
        <begin position="97"/>
        <end position="122"/>
    </location>
</feature>
<evidence type="ECO:0000256" key="2">
    <source>
        <dbReference type="ARBA" id="ARBA00004167"/>
    </source>
</evidence>
<evidence type="ECO:0000256" key="8">
    <source>
        <dbReference type="ARBA" id="ARBA00023002"/>
    </source>
</evidence>
<evidence type="ECO:0000256" key="4">
    <source>
        <dbReference type="ARBA" id="ARBA00022617"/>
    </source>
</evidence>
<dbReference type="PRINTS" id="PR00385">
    <property type="entry name" value="P450"/>
</dbReference>
<evidence type="ECO:0000256" key="13">
    <source>
        <dbReference type="SAM" id="MobiDB-lite"/>
    </source>
</evidence>
<evidence type="ECO:0000256" key="11">
    <source>
        <dbReference type="ARBA" id="ARBA00023136"/>
    </source>
</evidence>
<feature type="compositionally biased region" description="Polar residues" evidence="13">
    <location>
        <begin position="110"/>
        <end position="122"/>
    </location>
</feature>
<evidence type="ECO:0000256" key="6">
    <source>
        <dbReference type="ARBA" id="ARBA00022723"/>
    </source>
</evidence>
<comment type="subcellular location">
    <subcellularLocation>
        <location evidence="2">Membrane</location>
        <topology evidence="2">Single-pass membrane protein</topology>
    </subcellularLocation>
</comment>
<evidence type="ECO:0000256" key="5">
    <source>
        <dbReference type="ARBA" id="ARBA00022692"/>
    </source>
</evidence>
<dbReference type="PROSITE" id="PS00086">
    <property type="entry name" value="CYTOCHROME_P450"/>
    <property type="match status" value="1"/>
</dbReference>
<evidence type="ECO:0000256" key="1">
    <source>
        <dbReference type="ARBA" id="ARBA00001971"/>
    </source>
</evidence>
<protein>
    <recommendedName>
        <fullName evidence="16">Cytochrome P450</fullName>
    </recommendedName>
</protein>
<dbReference type="Gene3D" id="1.10.630.10">
    <property type="entry name" value="Cytochrome P450"/>
    <property type="match status" value="1"/>
</dbReference>
<dbReference type="CDD" id="cd11072">
    <property type="entry name" value="CYP71-like"/>
    <property type="match status" value="1"/>
</dbReference>
<keyword evidence="10 12" id="KW-0503">Monooxygenase</keyword>
<evidence type="ECO:0000313" key="14">
    <source>
        <dbReference type="EMBL" id="KAK8527649.1"/>
    </source>
</evidence>
<dbReference type="SUPFAM" id="SSF48264">
    <property type="entry name" value="Cytochrome P450"/>
    <property type="match status" value="1"/>
</dbReference>
<feature type="compositionally biased region" description="Low complexity" evidence="13">
    <location>
        <begin position="100"/>
        <end position="109"/>
    </location>
</feature>
<evidence type="ECO:0000256" key="3">
    <source>
        <dbReference type="ARBA" id="ARBA00010617"/>
    </source>
</evidence>
<keyword evidence="8 12" id="KW-0560">Oxidoreductase</keyword>
<comment type="caution">
    <text evidence="14">The sequence shown here is derived from an EMBL/GenBank/DDBJ whole genome shotgun (WGS) entry which is preliminary data.</text>
</comment>
<keyword evidence="4 12" id="KW-0349">Heme</keyword>
<comment type="cofactor">
    <cofactor evidence="1">
        <name>heme</name>
        <dbReference type="ChEBI" id="CHEBI:30413"/>
    </cofactor>
</comment>
<dbReference type="InterPro" id="IPR017972">
    <property type="entry name" value="Cyt_P450_CS"/>
</dbReference>
<keyword evidence="5" id="KW-0812">Transmembrane</keyword>
<keyword evidence="7" id="KW-1133">Transmembrane helix</keyword>
<organism evidence="14 15">
    <name type="scientific">Hibiscus sabdariffa</name>
    <name type="common">roselle</name>
    <dbReference type="NCBI Taxonomy" id="183260"/>
    <lineage>
        <taxon>Eukaryota</taxon>
        <taxon>Viridiplantae</taxon>
        <taxon>Streptophyta</taxon>
        <taxon>Embryophyta</taxon>
        <taxon>Tracheophyta</taxon>
        <taxon>Spermatophyta</taxon>
        <taxon>Magnoliopsida</taxon>
        <taxon>eudicotyledons</taxon>
        <taxon>Gunneridae</taxon>
        <taxon>Pentapetalae</taxon>
        <taxon>rosids</taxon>
        <taxon>malvids</taxon>
        <taxon>Malvales</taxon>
        <taxon>Malvaceae</taxon>
        <taxon>Malvoideae</taxon>
        <taxon>Hibiscus</taxon>
    </lineage>
</organism>
<accession>A0ABR2D1N4</accession>
<evidence type="ECO:0000256" key="10">
    <source>
        <dbReference type="ARBA" id="ARBA00023033"/>
    </source>
</evidence>
<gene>
    <name evidence="14" type="ORF">V6N12_054854</name>
</gene>
<evidence type="ECO:0000256" key="7">
    <source>
        <dbReference type="ARBA" id="ARBA00022989"/>
    </source>
</evidence>
<dbReference type="Proteomes" id="UP001472677">
    <property type="component" value="Unassembled WGS sequence"/>
</dbReference>
<dbReference type="InterPro" id="IPR036396">
    <property type="entry name" value="Cyt_P450_sf"/>
</dbReference>
<keyword evidence="9 12" id="KW-0408">Iron</keyword>
<dbReference type="PANTHER" id="PTHR47955">
    <property type="entry name" value="CYTOCHROME P450 FAMILY 71 PROTEIN"/>
    <property type="match status" value="1"/>
</dbReference>
<keyword evidence="11" id="KW-0472">Membrane</keyword>
<name>A0ABR2D1N4_9ROSI</name>
<keyword evidence="15" id="KW-1185">Reference proteome</keyword>
<proteinExistence type="inferred from homology"/>
<dbReference type="Pfam" id="PF00067">
    <property type="entry name" value="p450"/>
    <property type="match status" value="1"/>
</dbReference>
<evidence type="ECO:0008006" key="16">
    <source>
        <dbReference type="Google" id="ProtNLM"/>
    </source>
</evidence>
<evidence type="ECO:0000256" key="12">
    <source>
        <dbReference type="RuleBase" id="RU000461"/>
    </source>
</evidence>
<sequence length="591" mass="66654">MSINPTDPCAVAAAPCVEDFIQAAAPFVEDVSPIAASPRVEDSNQATTPRVEDMFPVGAIPRVEESIQATTPRVEDMFPVGAIPRVEESIQATTPHVENSIPSGISPSPNAHSSMAQSKSQDIALSVNEDDVRMANEAALFDNSSPHVFLWKLSQKYGSLLYLRLGCKPTIVVSSAKMAEEVLKTHDLDFCSRPDQRGTRRLSYNAIDLAFTPYNDYWREMRKLSVVHLFSRVQQYRPIREDEVARLMDKICRLSGDSKPVNLSEAMMRFSSTIICRVAFGKRYDEEGAERSRFHGLLNESQAMLSSFSFSDYFPLMGWVDRLTGFHNRLEKTFKELDIFYQELIDEHLDPNRPKSAQEDIIDVLLQISKDADFPFVLTIDHIKAILMTVFIAGTDTSAATVTWVMSFLMKNPKYLKRTQAELRSFIGKKGFLKEDDLQSLTYLKAVIKETFRLQPVVPLLVPRETLRKCSIGGYEVPAKSLVHVNAWAIGRDSEVWENPEEFCPERFIDSSVDYKGQHFELIPFGAGRRICPGMRMGVAAVELALANLLYKFDWEMPTGMNEDDLDFDALPGITTHKKNDLILVARKIDD</sequence>
<dbReference type="InterPro" id="IPR002401">
    <property type="entry name" value="Cyt_P450_E_grp-I"/>
</dbReference>
<evidence type="ECO:0000313" key="15">
    <source>
        <dbReference type="Proteomes" id="UP001472677"/>
    </source>
</evidence>
<dbReference type="PRINTS" id="PR00463">
    <property type="entry name" value="EP450I"/>
</dbReference>
<keyword evidence="6 12" id="KW-0479">Metal-binding</keyword>
<reference evidence="14 15" key="1">
    <citation type="journal article" date="2024" name="G3 (Bethesda)">
        <title>Genome assembly of Hibiscus sabdariffa L. provides insights into metabolisms of medicinal natural products.</title>
        <authorList>
            <person name="Kim T."/>
        </authorList>
    </citation>
    <scope>NUCLEOTIDE SEQUENCE [LARGE SCALE GENOMIC DNA]</scope>
    <source>
        <strain evidence="14">TK-2024</strain>
        <tissue evidence="14">Old leaves</tissue>
    </source>
</reference>
<comment type="similarity">
    <text evidence="3 12">Belongs to the cytochrome P450 family.</text>
</comment>
<evidence type="ECO:0000256" key="9">
    <source>
        <dbReference type="ARBA" id="ARBA00023004"/>
    </source>
</evidence>
<dbReference type="InterPro" id="IPR001128">
    <property type="entry name" value="Cyt_P450"/>
</dbReference>
<dbReference type="EMBL" id="JBBPBM010000038">
    <property type="protein sequence ID" value="KAK8527649.1"/>
    <property type="molecule type" value="Genomic_DNA"/>
</dbReference>